<sequence length="106" mass="11900">MKNLRRRISHLSILPRIPVSPDRGSFTECLWRAIGGRVSSCLALALRSWIPWVKTSLHASRFKYTDRIPRTHEVFEGKQVGGVSFNRKCTGANASAVMAILKARAH</sequence>
<comment type="caution">
    <text evidence="1">The sequence shown here is derived from an EMBL/GenBank/DDBJ whole genome shotgun (WGS) entry which is preliminary data.</text>
</comment>
<dbReference type="EMBL" id="JAYMYQ010000001">
    <property type="protein sequence ID" value="KAK7362418.1"/>
    <property type="molecule type" value="Genomic_DNA"/>
</dbReference>
<dbReference type="AlphaFoldDB" id="A0AAN9RDA3"/>
<accession>A0AAN9RDA3</accession>
<dbReference type="Proteomes" id="UP001367508">
    <property type="component" value="Unassembled WGS sequence"/>
</dbReference>
<proteinExistence type="predicted"/>
<reference evidence="1 2" key="1">
    <citation type="submission" date="2024-01" db="EMBL/GenBank/DDBJ databases">
        <title>The genomes of 5 underutilized Papilionoideae crops provide insights into root nodulation and disease resistanc.</title>
        <authorList>
            <person name="Jiang F."/>
        </authorList>
    </citation>
    <scope>NUCLEOTIDE SEQUENCE [LARGE SCALE GENOMIC DNA]</scope>
    <source>
        <strain evidence="1">LVBAO_FW01</strain>
        <tissue evidence="1">Leaves</tissue>
    </source>
</reference>
<keyword evidence="2" id="KW-1185">Reference proteome</keyword>
<name>A0AAN9RDA3_CANGL</name>
<protein>
    <submittedName>
        <fullName evidence="1">Uncharacterized protein</fullName>
    </submittedName>
</protein>
<organism evidence="1 2">
    <name type="scientific">Canavalia gladiata</name>
    <name type="common">Sword bean</name>
    <name type="synonym">Dolichos gladiatus</name>
    <dbReference type="NCBI Taxonomy" id="3824"/>
    <lineage>
        <taxon>Eukaryota</taxon>
        <taxon>Viridiplantae</taxon>
        <taxon>Streptophyta</taxon>
        <taxon>Embryophyta</taxon>
        <taxon>Tracheophyta</taxon>
        <taxon>Spermatophyta</taxon>
        <taxon>Magnoliopsida</taxon>
        <taxon>eudicotyledons</taxon>
        <taxon>Gunneridae</taxon>
        <taxon>Pentapetalae</taxon>
        <taxon>rosids</taxon>
        <taxon>fabids</taxon>
        <taxon>Fabales</taxon>
        <taxon>Fabaceae</taxon>
        <taxon>Papilionoideae</taxon>
        <taxon>50 kb inversion clade</taxon>
        <taxon>NPAAA clade</taxon>
        <taxon>indigoferoid/millettioid clade</taxon>
        <taxon>Phaseoleae</taxon>
        <taxon>Canavalia</taxon>
    </lineage>
</organism>
<gene>
    <name evidence="1" type="ORF">VNO77_04529</name>
</gene>
<evidence type="ECO:0000313" key="2">
    <source>
        <dbReference type="Proteomes" id="UP001367508"/>
    </source>
</evidence>
<evidence type="ECO:0000313" key="1">
    <source>
        <dbReference type="EMBL" id="KAK7362418.1"/>
    </source>
</evidence>